<protein>
    <submittedName>
        <fullName evidence="2">Uncharacterized protein</fullName>
    </submittedName>
</protein>
<evidence type="ECO:0000256" key="1">
    <source>
        <dbReference type="SAM" id="MobiDB-lite"/>
    </source>
</evidence>
<dbReference type="Proteomes" id="UP000287033">
    <property type="component" value="Unassembled WGS sequence"/>
</dbReference>
<gene>
    <name evidence="2" type="ORF">chiPu_0011361</name>
</gene>
<proteinExistence type="predicted"/>
<organism evidence="2 3">
    <name type="scientific">Chiloscyllium punctatum</name>
    <name type="common">Brownbanded bambooshark</name>
    <name type="synonym">Hemiscyllium punctatum</name>
    <dbReference type="NCBI Taxonomy" id="137246"/>
    <lineage>
        <taxon>Eukaryota</taxon>
        <taxon>Metazoa</taxon>
        <taxon>Chordata</taxon>
        <taxon>Craniata</taxon>
        <taxon>Vertebrata</taxon>
        <taxon>Chondrichthyes</taxon>
        <taxon>Elasmobranchii</taxon>
        <taxon>Galeomorphii</taxon>
        <taxon>Galeoidea</taxon>
        <taxon>Orectolobiformes</taxon>
        <taxon>Hemiscylliidae</taxon>
        <taxon>Chiloscyllium</taxon>
    </lineage>
</organism>
<reference evidence="2 3" key="1">
    <citation type="journal article" date="2018" name="Nat. Ecol. Evol.">
        <title>Shark genomes provide insights into elasmobranch evolution and the origin of vertebrates.</title>
        <authorList>
            <person name="Hara Y"/>
            <person name="Yamaguchi K"/>
            <person name="Onimaru K"/>
            <person name="Kadota M"/>
            <person name="Koyanagi M"/>
            <person name="Keeley SD"/>
            <person name="Tatsumi K"/>
            <person name="Tanaka K"/>
            <person name="Motone F"/>
            <person name="Kageyama Y"/>
            <person name="Nozu R"/>
            <person name="Adachi N"/>
            <person name="Nishimura O"/>
            <person name="Nakagawa R"/>
            <person name="Tanegashima C"/>
            <person name="Kiyatake I"/>
            <person name="Matsumoto R"/>
            <person name="Murakumo K"/>
            <person name="Nishida K"/>
            <person name="Terakita A"/>
            <person name="Kuratani S"/>
            <person name="Sato K"/>
            <person name="Hyodo S Kuraku.S."/>
        </authorList>
    </citation>
    <scope>NUCLEOTIDE SEQUENCE [LARGE SCALE GENOMIC DNA]</scope>
</reference>
<feature type="region of interest" description="Disordered" evidence="1">
    <location>
        <begin position="103"/>
        <end position="127"/>
    </location>
</feature>
<feature type="compositionally biased region" description="Low complexity" evidence="1">
    <location>
        <begin position="34"/>
        <end position="51"/>
    </location>
</feature>
<dbReference type="EMBL" id="BEZZ01000470">
    <property type="protein sequence ID" value="GCC32897.1"/>
    <property type="molecule type" value="Genomic_DNA"/>
</dbReference>
<comment type="caution">
    <text evidence="2">The sequence shown here is derived from an EMBL/GenBank/DDBJ whole genome shotgun (WGS) entry which is preliminary data.</text>
</comment>
<dbReference type="AlphaFoldDB" id="A0A401SR84"/>
<evidence type="ECO:0000313" key="3">
    <source>
        <dbReference type="Proteomes" id="UP000287033"/>
    </source>
</evidence>
<accession>A0A401SR84</accession>
<feature type="region of interest" description="Disordered" evidence="1">
    <location>
        <begin position="21"/>
        <end position="54"/>
    </location>
</feature>
<sequence>MQDISPQYHCLAGRLGEGAAAAARSEERQNGIFSQSTSGNTTSGNGRTQTSWYGGRVSAGFRALERQHRPGCWERAREKGRGRWLQRPMQEGKRSHRRHISALGQLPGLPNSSSTHAPQAPSLGRDRAAAAAGFISVKDGMGKFTERATPSPISICK</sequence>
<keyword evidence="3" id="KW-1185">Reference proteome</keyword>
<evidence type="ECO:0000313" key="2">
    <source>
        <dbReference type="EMBL" id="GCC32897.1"/>
    </source>
</evidence>
<name>A0A401SR84_CHIPU</name>